<dbReference type="Proteomes" id="UP001172673">
    <property type="component" value="Unassembled WGS sequence"/>
</dbReference>
<evidence type="ECO:0000256" key="1">
    <source>
        <dbReference type="SAM" id="MobiDB-lite"/>
    </source>
</evidence>
<reference evidence="2" key="1">
    <citation type="submission" date="2022-10" db="EMBL/GenBank/DDBJ databases">
        <title>Culturing micro-colonial fungi from biological soil crusts in the Mojave desert and describing Neophaeococcomyces mojavensis, and introducing the new genera and species Taxawa tesnikishii.</title>
        <authorList>
            <person name="Kurbessoian T."/>
            <person name="Stajich J.E."/>
        </authorList>
    </citation>
    <scope>NUCLEOTIDE SEQUENCE</scope>
    <source>
        <strain evidence="2">TK_41</strain>
    </source>
</reference>
<feature type="region of interest" description="Disordered" evidence="1">
    <location>
        <begin position="82"/>
        <end position="130"/>
    </location>
</feature>
<keyword evidence="3" id="KW-1185">Reference proteome</keyword>
<gene>
    <name evidence="2" type="ORF">H2200_006255</name>
</gene>
<feature type="compositionally biased region" description="Basic and acidic residues" evidence="1">
    <location>
        <begin position="98"/>
        <end position="115"/>
    </location>
</feature>
<protein>
    <submittedName>
        <fullName evidence="2">Uncharacterized protein</fullName>
    </submittedName>
</protein>
<proteinExistence type="predicted"/>
<comment type="caution">
    <text evidence="2">The sequence shown here is derived from an EMBL/GenBank/DDBJ whole genome shotgun (WGS) entry which is preliminary data.</text>
</comment>
<sequence>MDGHCRRCGSIAYNVVGEYCPHCGDRLFTRPAATRNPPPAAASQVPTMPTALMPSDRNNAARPSNQLHADLDTHMQDYEVHVDRPPICRPRNARSRSPARDRNHEQEISRFRNRDQSLPSDPRRPSASATQDPQQSWCLWCHYAGHFAYHDCRTKTRPPPSTIKTLDSHWPRYYSDPKPKDVHSPMNLLHIRDIAHQLILHCNKFATWVKRRDTFLTVVMQDLKDYAACYQAWKYCMARSNIAANEYLIAIQEFAGELYNSKELIQRPLLKLATMERQKFRFTDADLTAMESDDRRLSRFLNDLKDDTHKIRISRDEYGALLAKFESIRTEYLFKWQEVADFQTELVNQVGQKSPEIQQSRKIKEAFNCLQAANPVPHKTRLDCISVEDVFLPDIATIRQQWDLL</sequence>
<dbReference type="AlphaFoldDB" id="A0AA38XAQ5"/>
<name>A0AA38XAQ5_9EURO</name>
<dbReference type="EMBL" id="JAPDRK010000008">
    <property type="protein sequence ID" value="KAJ9609926.1"/>
    <property type="molecule type" value="Genomic_DNA"/>
</dbReference>
<evidence type="ECO:0000313" key="2">
    <source>
        <dbReference type="EMBL" id="KAJ9609926.1"/>
    </source>
</evidence>
<accession>A0AA38XAQ5</accession>
<feature type="region of interest" description="Disordered" evidence="1">
    <location>
        <begin position="34"/>
        <end position="63"/>
    </location>
</feature>
<evidence type="ECO:0000313" key="3">
    <source>
        <dbReference type="Proteomes" id="UP001172673"/>
    </source>
</evidence>
<organism evidence="2 3">
    <name type="scientific">Cladophialophora chaetospira</name>
    <dbReference type="NCBI Taxonomy" id="386627"/>
    <lineage>
        <taxon>Eukaryota</taxon>
        <taxon>Fungi</taxon>
        <taxon>Dikarya</taxon>
        <taxon>Ascomycota</taxon>
        <taxon>Pezizomycotina</taxon>
        <taxon>Eurotiomycetes</taxon>
        <taxon>Chaetothyriomycetidae</taxon>
        <taxon>Chaetothyriales</taxon>
        <taxon>Herpotrichiellaceae</taxon>
        <taxon>Cladophialophora</taxon>
    </lineage>
</organism>